<feature type="non-terminal residue" evidence="1">
    <location>
        <position position="1"/>
    </location>
</feature>
<gene>
    <name evidence="1" type="ORF">DHETER_LOCUS15044</name>
</gene>
<keyword evidence="2" id="KW-1185">Reference proteome</keyword>
<sequence>IKNSDDENNIKKPFLESDKIKPNNESPKHSNNTYISKLIDTREIVNKLEQCEIPDNS</sequence>
<comment type="caution">
    <text evidence="1">The sequence shown here is derived from an EMBL/GenBank/DDBJ whole genome shotgun (WGS) entry which is preliminary data.</text>
</comment>
<evidence type="ECO:0000313" key="2">
    <source>
        <dbReference type="Proteomes" id="UP000789702"/>
    </source>
</evidence>
<accession>A0ACA9QMU8</accession>
<name>A0ACA9QMU8_9GLOM</name>
<protein>
    <submittedName>
        <fullName evidence="1">608_t:CDS:1</fullName>
    </submittedName>
</protein>
<evidence type="ECO:0000313" key="1">
    <source>
        <dbReference type="EMBL" id="CAG8757417.1"/>
    </source>
</evidence>
<reference evidence="1" key="1">
    <citation type="submission" date="2021-06" db="EMBL/GenBank/DDBJ databases">
        <authorList>
            <person name="Kallberg Y."/>
            <person name="Tangrot J."/>
            <person name="Rosling A."/>
        </authorList>
    </citation>
    <scope>NUCLEOTIDE SEQUENCE</scope>
    <source>
        <strain evidence="1">IL203A</strain>
    </source>
</reference>
<proteinExistence type="predicted"/>
<dbReference type="Proteomes" id="UP000789702">
    <property type="component" value="Unassembled WGS sequence"/>
</dbReference>
<organism evidence="1 2">
    <name type="scientific">Dentiscutata heterogama</name>
    <dbReference type="NCBI Taxonomy" id="1316150"/>
    <lineage>
        <taxon>Eukaryota</taxon>
        <taxon>Fungi</taxon>
        <taxon>Fungi incertae sedis</taxon>
        <taxon>Mucoromycota</taxon>
        <taxon>Glomeromycotina</taxon>
        <taxon>Glomeromycetes</taxon>
        <taxon>Diversisporales</taxon>
        <taxon>Gigasporaceae</taxon>
        <taxon>Dentiscutata</taxon>
    </lineage>
</organism>
<dbReference type="EMBL" id="CAJVPU010049434">
    <property type="protein sequence ID" value="CAG8757417.1"/>
    <property type="molecule type" value="Genomic_DNA"/>
</dbReference>